<evidence type="ECO:0000259" key="1">
    <source>
        <dbReference type="Pfam" id="PF13358"/>
    </source>
</evidence>
<organism evidence="2 3">
    <name type="scientific">Plectus sambesii</name>
    <dbReference type="NCBI Taxonomy" id="2011161"/>
    <lineage>
        <taxon>Eukaryota</taxon>
        <taxon>Metazoa</taxon>
        <taxon>Ecdysozoa</taxon>
        <taxon>Nematoda</taxon>
        <taxon>Chromadorea</taxon>
        <taxon>Plectida</taxon>
        <taxon>Plectina</taxon>
        <taxon>Plectoidea</taxon>
        <taxon>Plectidae</taxon>
        <taxon>Plectus</taxon>
    </lineage>
</organism>
<reference evidence="3" key="1">
    <citation type="submission" date="2022-11" db="UniProtKB">
        <authorList>
            <consortium name="WormBaseParasite"/>
        </authorList>
    </citation>
    <scope>IDENTIFICATION</scope>
</reference>
<sequence length="146" mass="16807">MTPITGMSYDGFGHRKIISNGIYSGVKFCAFIPELAARLREREEMNGAWLIWDNAYIHKTRKLQENMAGSSYELKFLSLHSYMLNPAENVFLKVKASAKRVLSDPVAQQTLRSAFSKQRVFCSELWHSWQKVSGFRRNLVCWNVLG</sequence>
<dbReference type="Pfam" id="PF13358">
    <property type="entry name" value="DDE_3"/>
    <property type="match status" value="1"/>
</dbReference>
<name>A0A914XMG5_9BILA</name>
<evidence type="ECO:0000313" key="3">
    <source>
        <dbReference type="WBParaSite" id="PSAMB.scaffold884size39385.g9445.t1"/>
    </source>
</evidence>
<proteinExistence type="predicted"/>
<feature type="domain" description="Tc1-like transposase DDE" evidence="1">
    <location>
        <begin position="20"/>
        <end position="100"/>
    </location>
</feature>
<evidence type="ECO:0000313" key="2">
    <source>
        <dbReference type="Proteomes" id="UP000887566"/>
    </source>
</evidence>
<dbReference type="WBParaSite" id="PSAMB.scaffold884size39385.g9445.t1">
    <property type="protein sequence ID" value="PSAMB.scaffold884size39385.g9445.t1"/>
    <property type="gene ID" value="PSAMB.scaffold884size39385.g9445"/>
</dbReference>
<keyword evidence="2" id="KW-1185">Reference proteome</keyword>
<dbReference type="GO" id="GO:0003676">
    <property type="term" value="F:nucleic acid binding"/>
    <property type="evidence" value="ECO:0007669"/>
    <property type="project" value="InterPro"/>
</dbReference>
<dbReference type="AlphaFoldDB" id="A0A914XMG5"/>
<dbReference type="InterPro" id="IPR036397">
    <property type="entry name" value="RNaseH_sf"/>
</dbReference>
<dbReference type="InterPro" id="IPR038717">
    <property type="entry name" value="Tc1-like_DDE_dom"/>
</dbReference>
<dbReference type="Proteomes" id="UP000887566">
    <property type="component" value="Unplaced"/>
</dbReference>
<protein>
    <submittedName>
        <fullName evidence="3">Tc1-like transposase DDE domain-containing protein</fullName>
    </submittedName>
</protein>
<dbReference type="Gene3D" id="3.30.420.10">
    <property type="entry name" value="Ribonuclease H-like superfamily/Ribonuclease H"/>
    <property type="match status" value="1"/>
</dbReference>
<accession>A0A914XMG5</accession>